<dbReference type="EMBL" id="ASWJ01000001">
    <property type="protein sequence ID" value="EOW87720.1"/>
    <property type="molecule type" value="Genomic_DNA"/>
</dbReference>
<name>S1NF73_9ENTE</name>
<dbReference type="GO" id="GO:0005886">
    <property type="term" value="C:plasma membrane"/>
    <property type="evidence" value="ECO:0007669"/>
    <property type="project" value="UniProtKB-SubCell"/>
</dbReference>
<evidence type="ECO:0000313" key="10">
    <source>
        <dbReference type="Proteomes" id="UP000014113"/>
    </source>
</evidence>
<feature type="transmembrane region" description="Helical" evidence="8">
    <location>
        <begin position="142"/>
        <end position="161"/>
    </location>
</feature>
<evidence type="ECO:0000256" key="2">
    <source>
        <dbReference type="ARBA" id="ARBA00007776"/>
    </source>
</evidence>
<reference evidence="9 10" key="1">
    <citation type="submission" date="2013-03" db="EMBL/GenBank/DDBJ databases">
        <title>The Genome Sequence of Enterococcus columbae ATCC_51263 (PacBio/Illumina hybrid assembly).</title>
        <authorList>
            <consortium name="The Broad Institute Genomics Platform"/>
            <consortium name="The Broad Institute Genome Sequencing Center for Infectious Disease"/>
            <person name="Earl A."/>
            <person name="Russ C."/>
            <person name="Gilmore M."/>
            <person name="Surin D."/>
            <person name="Walker B."/>
            <person name="Young S."/>
            <person name="Zeng Q."/>
            <person name="Gargeya S."/>
            <person name="Fitzgerald M."/>
            <person name="Haas B."/>
            <person name="Abouelleil A."/>
            <person name="Allen A.W."/>
            <person name="Alvarado L."/>
            <person name="Arachchi H.M."/>
            <person name="Berlin A.M."/>
            <person name="Chapman S.B."/>
            <person name="Gainer-Dewar J."/>
            <person name="Goldberg J."/>
            <person name="Griggs A."/>
            <person name="Gujja S."/>
            <person name="Hansen M."/>
            <person name="Howarth C."/>
            <person name="Imamovic A."/>
            <person name="Ireland A."/>
            <person name="Larimer J."/>
            <person name="McCowan C."/>
            <person name="Murphy C."/>
            <person name="Pearson M."/>
            <person name="Poon T.W."/>
            <person name="Priest M."/>
            <person name="Roberts A."/>
            <person name="Saif S."/>
            <person name="Shea T."/>
            <person name="Sisk P."/>
            <person name="Sykes S."/>
            <person name="Wortman J."/>
            <person name="Nusbaum C."/>
            <person name="Birren B."/>
        </authorList>
    </citation>
    <scope>NUCLEOTIDE SEQUENCE [LARGE SCALE GENOMIC DNA]</scope>
    <source>
        <strain evidence="9 10">ATCC 51263</strain>
    </source>
</reference>
<proteinExistence type="inferred from homology"/>
<evidence type="ECO:0000256" key="8">
    <source>
        <dbReference type="SAM" id="Phobius"/>
    </source>
</evidence>
<feature type="transmembrane region" description="Helical" evidence="8">
    <location>
        <begin position="74"/>
        <end position="95"/>
    </location>
</feature>
<dbReference type="PATRIC" id="fig|1121865.3.peg.2213"/>
<evidence type="ECO:0000256" key="5">
    <source>
        <dbReference type="ARBA" id="ARBA00022960"/>
    </source>
</evidence>
<comment type="subcellular location">
    <subcellularLocation>
        <location evidence="1">Cell membrane</location>
        <topology evidence="1">Multi-pass membrane protein</topology>
    </subcellularLocation>
</comment>
<evidence type="ECO:0000256" key="3">
    <source>
        <dbReference type="ARBA" id="ARBA00022475"/>
    </source>
</evidence>
<keyword evidence="6 8" id="KW-1133">Transmembrane helix</keyword>
<dbReference type="NCBIfam" id="TIGR03426">
    <property type="entry name" value="shape_MreD"/>
    <property type="match status" value="1"/>
</dbReference>
<accession>S1NF73</accession>
<keyword evidence="3" id="KW-1003">Cell membrane</keyword>
<comment type="similarity">
    <text evidence="2">Belongs to the MreD family.</text>
</comment>
<keyword evidence="7 8" id="KW-0472">Membrane</keyword>
<dbReference type="AlphaFoldDB" id="S1NF73"/>
<organism evidence="9 10">
    <name type="scientific">Enterococcus columbae DSM 7374 = ATCC 51263</name>
    <dbReference type="NCBI Taxonomy" id="1121865"/>
    <lineage>
        <taxon>Bacteria</taxon>
        <taxon>Bacillati</taxon>
        <taxon>Bacillota</taxon>
        <taxon>Bacilli</taxon>
        <taxon>Lactobacillales</taxon>
        <taxon>Enterococcaceae</taxon>
        <taxon>Enterococcus</taxon>
    </lineage>
</organism>
<dbReference type="STRING" id="1121865.OMW_02269"/>
<dbReference type="Pfam" id="PF04093">
    <property type="entry name" value="MreD"/>
    <property type="match status" value="1"/>
</dbReference>
<evidence type="ECO:0000256" key="6">
    <source>
        <dbReference type="ARBA" id="ARBA00022989"/>
    </source>
</evidence>
<dbReference type="InterPro" id="IPR007227">
    <property type="entry name" value="Cell_shape_determining_MreD"/>
</dbReference>
<dbReference type="GO" id="GO:0008360">
    <property type="term" value="P:regulation of cell shape"/>
    <property type="evidence" value="ECO:0007669"/>
    <property type="project" value="UniProtKB-KW"/>
</dbReference>
<evidence type="ECO:0000256" key="1">
    <source>
        <dbReference type="ARBA" id="ARBA00004651"/>
    </source>
</evidence>
<comment type="caution">
    <text evidence="9">The sequence shown here is derived from an EMBL/GenBank/DDBJ whole genome shotgun (WGS) entry which is preliminary data.</text>
</comment>
<keyword evidence="4 8" id="KW-0812">Transmembrane</keyword>
<feature type="transmembrane region" description="Helical" evidence="8">
    <location>
        <begin position="107"/>
        <end position="130"/>
    </location>
</feature>
<feature type="transmembrane region" description="Helical" evidence="8">
    <location>
        <begin position="6"/>
        <end position="24"/>
    </location>
</feature>
<sequence length="166" mass="19370">MEARQYPYWLIPLMFFLVLIDTHLGNWLSSLSHNDYIWNAHLVLITLLWAAYRLPKIPTIGLALGIGLVTDCYYLGIIGIYTVALPLMVWLIYILHATIYQNLYTMFFALVIFLTGYELFVFIIQVLFKLTSTDSVFFISRYLAPTLLLNIILFFALLLPYKKLFQ</sequence>
<dbReference type="OrthoDB" id="2148512at2"/>
<dbReference type="Proteomes" id="UP000014113">
    <property type="component" value="Unassembled WGS sequence"/>
</dbReference>
<dbReference type="eggNOG" id="COG2891">
    <property type="taxonomic scope" value="Bacteria"/>
</dbReference>
<feature type="transmembrane region" description="Helical" evidence="8">
    <location>
        <begin position="36"/>
        <end position="54"/>
    </location>
</feature>
<protein>
    <submittedName>
        <fullName evidence="9">Rod shape-determining protein MreD</fullName>
    </submittedName>
</protein>
<evidence type="ECO:0000313" key="9">
    <source>
        <dbReference type="EMBL" id="EOW87720.1"/>
    </source>
</evidence>
<gene>
    <name evidence="9" type="ORF">I568_00006</name>
</gene>
<evidence type="ECO:0000256" key="7">
    <source>
        <dbReference type="ARBA" id="ARBA00023136"/>
    </source>
</evidence>
<keyword evidence="5" id="KW-0133">Cell shape</keyword>
<dbReference type="RefSeq" id="WP_016184362.1">
    <property type="nucleotide sequence ID" value="NZ_JXKI01000043.1"/>
</dbReference>
<keyword evidence="10" id="KW-1185">Reference proteome</keyword>
<evidence type="ECO:0000256" key="4">
    <source>
        <dbReference type="ARBA" id="ARBA00022692"/>
    </source>
</evidence>